<evidence type="ECO:0000256" key="4">
    <source>
        <dbReference type="ARBA" id="ARBA00023242"/>
    </source>
</evidence>
<keyword evidence="1" id="KW-0805">Transcription regulation</keyword>
<dbReference type="Proteomes" id="UP001190926">
    <property type="component" value="Unassembled WGS sequence"/>
</dbReference>
<comment type="caution">
    <text evidence="6">The sequence shown here is derived from an EMBL/GenBank/DDBJ whole genome shotgun (WGS) entry which is preliminary data.</text>
</comment>
<evidence type="ECO:0000256" key="2">
    <source>
        <dbReference type="ARBA" id="ARBA00023125"/>
    </source>
</evidence>
<dbReference type="Pfam" id="PF02042">
    <property type="entry name" value="RWP-RK"/>
    <property type="match status" value="1"/>
</dbReference>
<sequence>MYYNKTEYLRIKHAIDHEVRGSIALPIFDDNSLERSCCVVLELVTMTKKSNFDLEMENVCRALEVVNLRSKVPPKLYSQTLSNNQRVILADITNFLRVICHTYRLPLALTWIPCGYVEENGHEIMRVRAGGYNVCLNEKCVLCIEDTACYINEKDMKSFVHACTEHYLEEGQGIAGKTLQSNHPFFNPDVKEYHVSDYPLVHHARKFSLNTAITIRLRSTYTGDNDYSLIDVELSGADHLTENAYELTRSDCPHKQPIVESKKQMEKKRSTTENHVSLSVLQKYFSGSLKDATKSIGVCPTTLKRICRQYGIPRWPSRKINKVNRSLRKIQSVLDSVEGMERGLQFDPTTEGLVAASSVLQELDHGNMVVLPTKNPSIGNSGSVKIEEECLLDGYQNLCKGDNKFSWTHFRSYDSRLAVMEARLSSCVTPNTTKRTKREVPQSFFTSQSSRLSTCK</sequence>
<keyword evidence="7" id="KW-1185">Reference proteome</keyword>
<dbReference type="GO" id="GO:0003700">
    <property type="term" value="F:DNA-binding transcription factor activity"/>
    <property type="evidence" value="ECO:0007669"/>
    <property type="project" value="InterPro"/>
</dbReference>
<dbReference type="InterPro" id="IPR045012">
    <property type="entry name" value="NLP"/>
</dbReference>
<evidence type="ECO:0000313" key="7">
    <source>
        <dbReference type="Proteomes" id="UP001190926"/>
    </source>
</evidence>
<dbReference type="GO" id="GO:0003677">
    <property type="term" value="F:DNA binding"/>
    <property type="evidence" value="ECO:0007669"/>
    <property type="project" value="UniProtKB-KW"/>
</dbReference>
<evidence type="ECO:0000313" key="6">
    <source>
        <dbReference type="EMBL" id="KAH6821432.1"/>
    </source>
</evidence>
<keyword evidence="4" id="KW-0539">Nucleus</keyword>
<feature type="domain" description="RWP-RK" evidence="5">
    <location>
        <begin position="262"/>
        <end position="343"/>
    </location>
</feature>
<keyword evidence="2" id="KW-0238">DNA-binding</keyword>
<proteinExistence type="predicted"/>
<dbReference type="PANTHER" id="PTHR32002">
    <property type="entry name" value="PROTEIN NLP8"/>
    <property type="match status" value="1"/>
</dbReference>
<evidence type="ECO:0000256" key="3">
    <source>
        <dbReference type="ARBA" id="ARBA00023163"/>
    </source>
</evidence>
<accession>A0AAD4ITU2</accession>
<dbReference type="PANTHER" id="PTHR32002:SF41">
    <property type="entry name" value="PROTEIN NLP8"/>
    <property type="match status" value="1"/>
</dbReference>
<organism evidence="6 7">
    <name type="scientific">Perilla frutescens var. hirtella</name>
    <name type="common">Perilla citriodora</name>
    <name type="synonym">Perilla setoyensis</name>
    <dbReference type="NCBI Taxonomy" id="608512"/>
    <lineage>
        <taxon>Eukaryota</taxon>
        <taxon>Viridiplantae</taxon>
        <taxon>Streptophyta</taxon>
        <taxon>Embryophyta</taxon>
        <taxon>Tracheophyta</taxon>
        <taxon>Spermatophyta</taxon>
        <taxon>Magnoliopsida</taxon>
        <taxon>eudicotyledons</taxon>
        <taxon>Gunneridae</taxon>
        <taxon>Pentapetalae</taxon>
        <taxon>asterids</taxon>
        <taxon>lamiids</taxon>
        <taxon>Lamiales</taxon>
        <taxon>Lamiaceae</taxon>
        <taxon>Nepetoideae</taxon>
        <taxon>Elsholtzieae</taxon>
        <taxon>Perilla</taxon>
    </lineage>
</organism>
<dbReference type="PROSITE" id="PS51519">
    <property type="entry name" value="RWP_RK"/>
    <property type="match status" value="1"/>
</dbReference>
<keyword evidence="3" id="KW-0804">Transcription</keyword>
<dbReference type="EMBL" id="SDAM02002107">
    <property type="protein sequence ID" value="KAH6821432.1"/>
    <property type="molecule type" value="Genomic_DNA"/>
</dbReference>
<protein>
    <recommendedName>
        <fullName evidence="5">RWP-RK domain-containing protein</fullName>
    </recommendedName>
</protein>
<dbReference type="AlphaFoldDB" id="A0AAD4ITU2"/>
<dbReference type="InterPro" id="IPR055081">
    <property type="entry name" value="NLP1-9_GAF"/>
</dbReference>
<reference evidence="6 7" key="1">
    <citation type="journal article" date="2021" name="Nat. Commun.">
        <title>Incipient diploidization of the medicinal plant Perilla within 10,000 years.</title>
        <authorList>
            <person name="Zhang Y."/>
            <person name="Shen Q."/>
            <person name="Leng L."/>
            <person name="Zhang D."/>
            <person name="Chen S."/>
            <person name="Shi Y."/>
            <person name="Ning Z."/>
            <person name="Chen S."/>
        </authorList>
    </citation>
    <scope>NUCLEOTIDE SEQUENCE [LARGE SCALE GENOMIC DNA]</scope>
    <source>
        <strain evidence="7">cv. PC099</strain>
    </source>
</reference>
<name>A0AAD4ITU2_PERFH</name>
<gene>
    <name evidence="6" type="ORF">C2S53_006263</name>
</gene>
<dbReference type="InterPro" id="IPR003035">
    <property type="entry name" value="RWP-RK_dom"/>
</dbReference>
<evidence type="ECO:0000256" key="1">
    <source>
        <dbReference type="ARBA" id="ARBA00023015"/>
    </source>
</evidence>
<dbReference type="Pfam" id="PF22922">
    <property type="entry name" value="GAF_NLP"/>
    <property type="match status" value="1"/>
</dbReference>
<evidence type="ECO:0000259" key="5">
    <source>
        <dbReference type="PROSITE" id="PS51519"/>
    </source>
</evidence>